<organism evidence="1 2">
    <name type="scientific">Acidianus hospitalis</name>
    <dbReference type="NCBI Taxonomy" id="563177"/>
    <lineage>
        <taxon>Archaea</taxon>
        <taxon>Thermoproteota</taxon>
        <taxon>Thermoprotei</taxon>
        <taxon>Sulfolobales</taxon>
        <taxon>Sulfolobaceae</taxon>
        <taxon>Acidianus</taxon>
    </lineage>
</organism>
<sequence length="134" mass="15566">MRISVEIQTKHESNALLVVLSDPSFVLPNLFPPIKEVKISEGKYTCKGKFLGTPFEMVGNYYSSTEGRIKYVFTINKGGTGNLEFLIEQGKVTLIFDYDGWFEKISRLFISRWINDFKKNFEEKVRLKRIESKI</sequence>
<dbReference type="InterPro" id="IPR021578">
    <property type="entry name" value="STK_08120-like"/>
</dbReference>
<gene>
    <name evidence="1" type="ORF">DDW13_01345</name>
</gene>
<evidence type="ECO:0000313" key="2">
    <source>
        <dbReference type="Proteomes" id="UP000245638"/>
    </source>
</evidence>
<reference evidence="1 2" key="1">
    <citation type="journal article" date="2015" name="Appl. Environ. Microbiol.">
        <title>Nanoarchaeota, Their Sulfolobales Host, and Nanoarchaeota Virus Distribution across Yellowstone National Park Hot Springs.</title>
        <authorList>
            <person name="Munson-McGee J.H."/>
            <person name="Field E.K."/>
            <person name="Bateson M."/>
            <person name="Rooney C."/>
            <person name="Stepanauskas R."/>
            <person name="Young M.J."/>
        </authorList>
    </citation>
    <scope>NUCLEOTIDE SEQUENCE [LARGE SCALE GENOMIC DNA]</scope>
    <source>
        <strain evidence="1">SCGC AC-742_N10</strain>
    </source>
</reference>
<dbReference type="Proteomes" id="UP000245638">
    <property type="component" value="Unassembled WGS sequence"/>
</dbReference>
<dbReference type="Pfam" id="PF11485">
    <property type="entry name" value="STK_08120-like"/>
    <property type="match status" value="1"/>
</dbReference>
<evidence type="ECO:0008006" key="3">
    <source>
        <dbReference type="Google" id="ProtNLM"/>
    </source>
</evidence>
<dbReference type="EMBL" id="QEFD01000046">
    <property type="protein sequence ID" value="PVU77157.1"/>
    <property type="molecule type" value="Genomic_DNA"/>
</dbReference>
<dbReference type="InterPro" id="IPR023393">
    <property type="entry name" value="START-like_dom_sf"/>
</dbReference>
<name>A0A2T9XAM6_9CREN</name>
<comment type="caution">
    <text evidence="1">The sequence shown here is derived from an EMBL/GenBank/DDBJ whole genome shotgun (WGS) entry which is preliminary data.</text>
</comment>
<protein>
    <recommendedName>
        <fullName evidence="3">DUF3211 domain-containing protein</fullName>
    </recommendedName>
</protein>
<dbReference type="AlphaFoldDB" id="A0A2T9XAM6"/>
<dbReference type="Gene3D" id="3.30.530.20">
    <property type="match status" value="1"/>
</dbReference>
<evidence type="ECO:0000313" key="1">
    <source>
        <dbReference type="EMBL" id="PVU77157.1"/>
    </source>
</evidence>
<accession>A0A2T9XAM6</accession>
<proteinExistence type="predicted"/>